<gene>
    <name evidence="2" type="primary">CSON003422</name>
</gene>
<proteinExistence type="predicted"/>
<dbReference type="EMBL" id="UFQT01001621">
    <property type="protein sequence ID" value="SSX31199.1"/>
    <property type="molecule type" value="Genomic_DNA"/>
</dbReference>
<protein>
    <submittedName>
        <fullName evidence="2">CSON003422 protein</fullName>
    </submittedName>
</protein>
<evidence type="ECO:0000256" key="1">
    <source>
        <dbReference type="SAM" id="Phobius"/>
    </source>
</evidence>
<sequence>MKSHFEYNSRSFIQIFEYPLASPKQNNYFPVQYTSALISLCILINAINSVVLILLIKLHIAATIFLLSIKFANEGYLKMGLKRALLFVVAMSHIWHHNAP</sequence>
<dbReference type="VEuPathDB" id="VectorBase:CSON003422"/>
<keyword evidence="1" id="KW-0812">Transmembrane</keyword>
<organism evidence="2">
    <name type="scientific">Culicoides sonorensis</name>
    <name type="common">Biting midge</name>
    <dbReference type="NCBI Taxonomy" id="179676"/>
    <lineage>
        <taxon>Eukaryota</taxon>
        <taxon>Metazoa</taxon>
        <taxon>Ecdysozoa</taxon>
        <taxon>Arthropoda</taxon>
        <taxon>Hexapoda</taxon>
        <taxon>Insecta</taxon>
        <taxon>Pterygota</taxon>
        <taxon>Neoptera</taxon>
        <taxon>Endopterygota</taxon>
        <taxon>Diptera</taxon>
        <taxon>Nematocera</taxon>
        <taxon>Chironomoidea</taxon>
        <taxon>Ceratopogonidae</taxon>
        <taxon>Ceratopogoninae</taxon>
        <taxon>Culicoides</taxon>
        <taxon>Monoculicoides</taxon>
    </lineage>
</organism>
<keyword evidence="1" id="KW-1133">Transmembrane helix</keyword>
<dbReference type="AlphaFoldDB" id="A0A336LCH9"/>
<evidence type="ECO:0000313" key="3">
    <source>
        <dbReference type="EMBL" id="SSX31199.1"/>
    </source>
</evidence>
<feature type="transmembrane region" description="Helical" evidence="1">
    <location>
        <begin position="36"/>
        <end position="67"/>
    </location>
</feature>
<accession>A0A336LCH9</accession>
<name>A0A336LCH9_CULSO</name>
<reference evidence="3" key="2">
    <citation type="submission" date="2018-07" db="EMBL/GenBank/DDBJ databases">
        <authorList>
            <person name="Quirk P.G."/>
            <person name="Krulwich T.A."/>
        </authorList>
    </citation>
    <scope>NUCLEOTIDE SEQUENCE</scope>
</reference>
<evidence type="ECO:0000313" key="2">
    <source>
        <dbReference type="EMBL" id="SSX11634.1"/>
    </source>
</evidence>
<keyword evidence="1" id="KW-0472">Membrane</keyword>
<dbReference type="EMBL" id="UFQS01001621">
    <property type="protein sequence ID" value="SSX11634.1"/>
    <property type="molecule type" value="Genomic_DNA"/>
</dbReference>
<reference evidence="2" key="1">
    <citation type="submission" date="2018-04" db="EMBL/GenBank/DDBJ databases">
        <authorList>
            <person name="Go L.Y."/>
            <person name="Mitchell J.A."/>
        </authorList>
    </citation>
    <scope>NUCLEOTIDE SEQUENCE</scope>
    <source>
        <tissue evidence="2">Whole organism</tissue>
    </source>
</reference>